<dbReference type="Proteomes" id="UP001454036">
    <property type="component" value="Unassembled WGS sequence"/>
</dbReference>
<evidence type="ECO:0000313" key="23">
    <source>
        <dbReference type="EMBL" id="GAA0150898.1"/>
    </source>
</evidence>
<evidence type="ECO:0000256" key="22">
    <source>
        <dbReference type="SAM" id="Phobius"/>
    </source>
</evidence>
<comment type="pathway">
    <text evidence="17">Phospholipid metabolism; phosphatidylethanolamine biosynthesis; phosphatidylethanolamine from ethanolamine: step 3/3.</text>
</comment>
<evidence type="ECO:0000256" key="20">
    <source>
        <dbReference type="ARBA" id="ARBA00055748"/>
    </source>
</evidence>
<feature type="transmembrane region" description="Helical" evidence="22">
    <location>
        <begin position="146"/>
        <end position="170"/>
    </location>
</feature>
<organism evidence="23 24">
    <name type="scientific">Lithospermum erythrorhizon</name>
    <name type="common">Purple gromwell</name>
    <name type="synonym">Lithospermum officinale var. erythrorhizon</name>
    <dbReference type="NCBI Taxonomy" id="34254"/>
    <lineage>
        <taxon>Eukaryota</taxon>
        <taxon>Viridiplantae</taxon>
        <taxon>Streptophyta</taxon>
        <taxon>Embryophyta</taxon>
        <taxon>Tracheophyta</taxon>
        <taxon>Spermatophyta</taxon>
        <taxon>Magnoliopsida</taxon>
        <taxon>eudicotyledons</taxon>
        <taxon>Gunneridae</taxon>
        <taxon>Pentapetalae</taxon>
        <taxon>asterids</taxon>
        <taxon>lamiids</taxon>
        <taxon>Boraginales</taxon>
        <taxon>Boraginaceae</taxon>
        <taxon>Boraginoideae</taxon>
        <taxon>Lithospermeae</taxon>
        <taxon>Lithospermum</taxon>
    </lineage>
</organism>
<feature type="transmembrane region" description="Helical" evidence="22">
    <location>
        <begin position="288"/>
        <end position="309"/>
    </location>
</feature>
<evidence type="ECO:0000256" key="17">
    <source>
        <dbReference type="ARBA" id="ARBA00037891"/>
    </source>
</evidence>
<keyword evidence="24" id="KW-1185">Reference proteome</keyword>
<evidence type="ECO:0000256" key="10">
    <source>
        <dbReference type="ARBA" id="ARBA00022989"/>
    </source>
</evidence>
<dbReference type="PANTHER" id="PTHR10414">
    <property type="entry name" value="ETHANOLAMINEPHOSPHOTRANSFERASE"/>
    <property type="match status" value="1"/>
</dbReference>
<comment type="catalytic activity">
    <reaction evidence="18">
        <text>CDP-ethanolamine + a 1,2-diacyl-sn-glycerol = a 1,2-diacyl-sn-glycero-3-phosphoethanolamine + CMP + H(+)</text>
        <dbReference type="Rhea" id="RHEA:32943"/>
        <dbReference type="ChEBI" id="CHEBI:15378"/>
        <dbReference type="ChEBI" id="CHEBI:17815"/>
        <dbReference type="ChEBI" id="CHEBI:57876"/>
        <dbReference type="ChEBI" id="CHEBI:60377"/>
        <dbReference type="ChEBI" id="CHEBI:64612"/>
        <dbReference type="EC" id="2.7.8.1"/>
    </reaction>
</comment>
<dbReference type="PANTHER" id="PTHR10414:SF37">
    <property type="entry name" value="BB IN A BOXCAR, ISOFORM C"/>
    <property type="match status" value="1"/>
</dbReference>
<dbReference type="GO" id="GO:0046872">
    <property type="term" value="F:metal ion binding"/>
    <property type="evidence" value="ECO:0007669"/>
    <property type="project" value="UniProtKB-KW"/>
</dbReference>
<evidence type="ECO:0000256" key="11">
    <source>
        <dbReference type="ARBA" id="ARBA00023098"/>
    </source>
</evidence>
<dbReference type="Gene3D" id="3.60.21.10">
    <property type="match status" value="1"/>
</dbReference>
<evidence type="ECO:0000256" key="6">
    <source>
        <dbReference type="ARBA" id="ARBA00022679"/>
    </source>
</evidence>
<evidence type="ECO:0000256" key="21">
    <source>
        <dbReference type="RuleBase" id="RU003750"/>
    </source>
</evidence>
<feature type="transmembrane region" description="Helical" evidence="22">
    <location>
        <begin position="254"/>
        <end position="276"/>
    </location>
</feature>
<evidence type="ECO:0000256" key="8">
    <source>
        <dbReference type="ARBA" id="ARBA00022723"/>
    </source>
</evidence>
<dbReference type="InterPro" id="IPR043130">
    <property type="entry name" value="CDP-OH_PTrfase_TM_dom"/>
</dbReference>
<comment type="caution">
    <text evidence="23">The sequence shown here is derived from an EMBL/GenBank/DDBJ whole genome shotgun (WGS) entry which is preliminary data.</text>
</comment>
<evidence type="ECO:0000256" key="5">
    <source>
        <dbReference type="ARBA" id="ARBA00022516"/>
    </source>
</evidence>
<dbReference type="AlphaFoldDB" id="A0AAV3PIG8"/>
<reference evidence="23 24" key="1">
    <citation type="submission" date="2024-01" db="EMBL/GenBank/DDBJ databases">
        <title>The complete chloroplast genome sequence of Lithospermum erythrorhizon: insights into the phylogenetic relationship among Boraginaceae species and the maternal lineages of purple gromwells.</title>
        <authorList>
            <person name="Okada T."/>
            <person name="Watanabe K."/>
        </authorList>
    </citation>
    <scope>NUCLEOTIDE SEQUENCE [LARGE SCALE GENOMIC DNA]</scope>
</reference>
<dbReference type="InterPro" id="IPR014472">
    <property type="entry name" value="CHOPT"/>
</dbReference>
<dbReference type="InterPro" id="IPR000462">
    <property type="entry name" value="CDP-OH_P_trans"/>
</dbReference>
<keyword evidence="5" id="KW-0444">Lipid biosynthesis</keyword>
<dbReference type="EMBL" id="BAABME010001679">
    <property type="protein sequence ID" value="GAA0150898.1"/>
    <property type="molecule type" value="Genomic_DNA"/>
</dbReference>
<feature type="transmembrane region" description="Helical" evidence="22">
    <location>
        <begin position="352"/>
        <end position="369"/>
    </location>
</feature>
<dbReference type="Pfam" id="PF01066">
    <property type="entry name" value="CDP-OH_P_transf"/>
    <property type="match status" value="1"/>
</dbReference>
<keyword evidence="14" id="KW-0464">Manganese</keyword>
<dbReference type="InterPro" id="IPR029052">
    <property type="entry name" value="Metallo-depent_PP-like"/>
</dbReference>
<comment type="cofactor">
    <cofactor evidence="2">
        <name>Mg(2+)</name>
        <dbReference type="ChEBI" id="CHEBI:18420"/>
    </cofactor>
</comment>
<protein>
    <submittedName>
        <fullName evidence="23">Transferase</fullName>
    </submittedName>
</protein>
<keyword evidence="8" id="KW-0479">Metal-binding</keyword>
<keyword evidence="9" id="KW-0460">Magnesium</keyword>
<proteinExistence type="inferred from homology"/>
<evidence type="ECO:0000256" key="3">
    <source>
        <dbReference type="ARBA" id="ARBA00004141"/>
    </source>
</evidence>
<evidence type="ECO:0000313" key="24">
    <source>
        <dbReference type="Proteomes" id="UP001454036"/>
    </source>
</evidence>
<evidence type="ECO:0000256" key="13">
    <source>
        <dbReference type="ARBA" id="ARBA00023209"/>
    </source>
</evidence>
<dbReference type="FunFam" id="1.20.120.1760:FF:000014">
    <property type="entry name" value="Choline/ethanolaminephosphotransferase 1"/>
    <property type="match status" value="1"/>
</dbReference>
<dbReference type="GO" id="GO:0004142">
    <property type="term" value="F:diacylglycerol cholinephosphotransferase activity"/>
    <property type="evidence" value="ECO:0007669"/>
    <property type="project" value="UniProtKB-EC"/>
</dbReference>
<keyword evidence="12 22" id="KW-0472">Membrane</keyword>
<evidence type="ECO:0000256" key="12">
    <source>
        <dbReference type="ARBA" id="ARBA00023136"/>
    </source>
</evidence>
<gene>
    <name evidence="23" type="ORF">LIER_09736</name>
</gene>
<evidence type="ECO:0000256" key="14">
    <source>
        <dbReference type="ARBA" id="ARBA00023211"/>
    </source>
</evidence>
<dbReference type="GO" id="GO:0004307">
    <property type="term" value="F:ethanolaminephosphotransferase activity"/>
    <property type="evidence" value="ECO:0007669"/>
    <property type="project" value="UniProtKB-EC"/>
</dbReference>
<dbReference type="PROSITE" id="PS00379">
    <property type="entry name" value="CDP_ALCOHOL_P_TRANSF"/>
    <property type="match status" value="1"/>
</dbReference>
<keyword evidence="13" id="KW-0594">Phospholipid biosynthesis</keyword>
<accession>A0AAV3PIG8</accession>
<dbReference type="InterPro" id="IPR048254">
    <property type="entry name" value="CDP_ALCOHOL_P_TRANSF_CS"/>
</dbReference>
<comment type="similarity">
    <text evidence="4 21">Belongs to the CDP-alcohol phosphatidyltransferase class-I family.</text>
</comment>
<comment type="function">
    <text evidence="20">Catalyzes both phosphatidylcholine and phosphatidylethanolamine biosynthesis from CDP-choline and CDP-ethanolamine, respectively. Has a higher cholinephosphotransferase activity than ethanolaminephosphotransferase activity.</text>
</comment>
<evidence type="ECO:0000256" key="7">
    <source>
        <dbReference type="ARBA" id="ARBA00022692"/>
    </source>
</evidence>
<keyword evidence="7 22" id="KW-0812">Transmembrane</keyword>
<keyword evidence="10 22" id="KW-1133">Transmembrane helix</keyword>
<feature type="transmembrane region" description="Helical" evidence="22">
    <location>
        <begin position="182"/>
        <end position="201"/>
    </location>
</feature>
<evidence type="ECO:0000256" key="19">
    <source>
        <dbReference type="ARBA" id="ARBA00050476"/>
    </source>
</evidence>
<comment type="cofactor">
    <cofactor evidence="1">
        <name>Mn(2+)</name>
        <dbReference type="ChEBI" id="CHEBI:29035"/>
    </cofactor>
</comment>
<name>A0AAV3PIG8_LITER</name>
<evidence type="ECO:0000256" key="16">
    <source>
        <dbReference type="ARBA" id="ARBA00037890"/>
    </source>
</evidence>
<evidence type="ECO:0000256" key="18">
    <source>
        <dbReference type="ARBA" id="ARBA00050328"/>
    </source>
</evidence>
<feature type="transmembrane region" description="Helical" evidence="22">
    <location>
        <begin position="43"/>
        <end position="71"/>
    </location>
</feature>
<comment type="pathway">
    <text evidence="16">Phospholipid metabolism; phosphatidylcholine biosynthesis; phosphatidylcholine from phosphocholine: step 2/2.</text>
</comment>
<comment type="catalytic activity">
    <reaction evidence="19">
        <text>CDP-choline + a 1,2-diacyl-sn-glycerol = a 1,2-diacyl-sn-glycero-3-phosphocholine + CMP + H(+)</text>
        <dbReference type="Rhea" id="RHEA:32939"/>
        <dbReference type="ChEBI" id="CHEBI:15378"/>
        <dbReference type="ChEBI" id="CHEBI:17815"/>
        <dbReference type="ChEBI" id="CHEBI:57643"/>
        <dbReference type="ChEBI" id="CHEBI:58779"/>
        <dbReference type="ChEBI" id="CHEBI:60377"/>
        <dbReference type="EC" id="2.7.8.2"/>
    </reaction>
</comment>
<evidence type="ECO:0000256" key="2">
    <source>
        <dbReference type="ARBA" id="ARBA00001946"/>
    </source>
</evidence>
<feature type="transmembrane region" description="Helical" evidence="22">
    <location>
        <begin position="221"/>
        <end position="242"/>
    </location>
</feature>
<keyword evidence="6 21" id="KW-0808">Transferase</keyword>
<evidence type="ECO:0000256" key="15">
    <source>
        <dbReference type="ARBA" id="ARBA00023264"/>
    </source>
</evidence>
<keyword evidence="15" id="KW-1208">Phospholipid metabolism</keyword>
<comment type="subcellular location">
    <subcellularLocation>
        <location evidence="3">Membrane</location>
        <topology evidence="3">Multi-pass membrane protein</topology>
    </subcellularLocation>
</comment>
<sequence>MGYIGQHGVMALQRYKYSGVDHSIVSKYILQPFWTRFCFILRLLMVSASSCFQITLTGFMFLVTSALLGYIYSPQLDSAPPRWVNFAHGLLLFLYQTFDAVDGKQARRTNSSSPLGELFDHGCDALACAFEAMAFGSTAICGRSTFWFWVISAVPFYFATWESYFTNTLILPAVNGPTEGLMLIYLTHFLTAIVGGDWWGQHIGKSLPFFSWLPVISEIPTFKAALFLMIVFAVIPTVTFNIQNVYGVVHARKGSMLLALAMIYPFVVLLAGVLIWDYLSPIDLMGKYPHLVILGTGLAFGFLVGRLILSHLCDEPKGLKTNMCMSLLYLPFAIANLLTAKLNNGVPMVDEFWVLLGFCVYTATLYLHFATSVIHEITTALGIYCFRSPLNTPLFNIQDNKKRSLRCDCAFGSTGGRIYIITMEQSIIGQPQKANPHRMNKNKVQKNFLDFHFVSVASSPRPLQEYTLLFKQLEKVIKMYNVQFVINISEDPLLMNVTTFLQQPEVLLHTTRSLEGQGPVYYQKKIDLPHGRTLDVTAINTKAFQGPAQKNQFSSLTKILKGSQSDWHIAIGYHSLVNCSVDGEKSDELASEQLYHTLLNTGVNAYISGQTCLTYVPKEGSGEISRGDVENEGLSFTFVNPNLIPMENVDGFVLHRISAVEFVSYLVNIKGDVRTVALQPKGRDVM</sequence>
<dbReference type="GO" id="GO:0016020">
    <property type="term" value="C:membrane"/>
    <property type="evidence" value="ECO:0007669"/>
    <property type="project" value="UniProtKB-SubCell"/>
</dbReference>
<evidence type="ECO:0000256" key="4">
    <source>
        <dbReference type="ARBA" id="ARBA00010441"/>
    </source>
</evidence>
<dbReference type="Gene3D" id="1.20.120.1760">
    <property type="match status" value="1"/>
</dbReference>
<keyword evidence="11" id="KW-0443">Lipid metabolism</keyword>
<evidence type="ECO:0000256" key="9">
    <source>
        <dbReference type="ARBA" id="ARBA00022842"/>
    </source>
</evidence>
<evidence type="ECO:0000256" key="1">
    <source>
        <dbReference type="ARBA" id="ARBA00001936"/>
    </source>
</evidence>